<proteinExistence type="predicted"/>
<dbReference type="AlphaFoldDB" id="A0A2P6QWN7"/>
<dbReference type="Gramene" id="PRQ38559">
    <property type="protein sequence ID" value="PRQ38559"/>
    <property type="gene ID" value="RchiOBHm_Chr4g0415321"/>
</dbReference>
<dbReference type="EMBL" id="PDCK01000042">
    <property type="protein sequence ID" value="PRQ38559.1"/>
    <property type="molecule type" value="Genomic_DNA"/>
</dbReference>
<accession>A0A2P6QWN7</accession>
<evidence type="ECO:0000313" key="1">
    <source>
        <dbReference type="EMBL" id="PRQ38559.1"/>
    </source>
</evidence>
<dbReference type="Proteomes" id="UP000238479">
    <property type="component" value="Chromosome 4"/>
</dbReference>
<comment type="caution">
    <text evidence="1">The sequence shown here is derived from an EMBL/GenBank/DDBJ whole genome shotgun (WGS) entry which is preliminary data.</text>
</comment>
<evidence type="ECO:0000313" key="2">
    <source>
        <dbReference type="Proteomes" id="UP000238479"/>
    </source>
</evidence>
<reference evidence="1 2" key="1">
    <citation type="journal article" date="2018" name="Nat. Genet.">
        <title>The Rosa genome provides new insights in the design of modern roses.</title>
        <authorList>
            <person name="Bendahmane M."/>
        </authorList>
    </citation>
    <scope>NUCLEOTIDE SEQUENCE [LARGE SCALE GENOMIC DNA]</scope>
    <source>
        <strain evidence="2">cv. Old Blush</strain>
    </source>
</reference>
<gene>
    <name evidence="1" type="ORF">RchiOBHm_Chr4g0415321</name>
</gene>
<organism evidence="1 2">
    <name type="scientific">Rosa chinensis</name>
    <name type="common">China rose</name>
    <dbReference type="NCBI Taxonomy" id="74649"/>
    <lineage>
        <taxon>Eukaryota</taxon>
        <taxon>Viridiplantae</taxon>
        <taxon>Streptophyta</taxon>
        <taxon>Embryophyta</taxon>
        <taxon>Tracheophyta</taxon>
        <taxon>Spermatophyta</taxon>
        <taxon>Magnoliopsida</taxon>
        <taxon>eudicotyledons</taxon>
        <taxon>Gunneridae</taxon>
        <taxon>Pentapetalae</taxon>
        <taxon>rosids</taxon>
        <taxon>fabids</taxon>
        <taxon>Rosales</taxon>
        <taxon>Rosaceae</taxon>
        <taxon>Rosoideae</taxon>
        <taxon>Rosoideae incertae sedis</taxon>
        <taxon>Rosa</taxon>
    </lineage>
</organism>
<protein>
    <submittedName>
        <fullName evidence="1">Uncharacterized protein</fullName>
    </submittedName>
</protein>
<sequence length="49" mass="6265">MLDHVLLRLIWWSEHKHRRYVAIQQGQYLWPLFFRHNIFRQRKFIRGSS</sequence>
<name>A0A2P6QWN7_ROSCH</name>
<keyword evidence="2" id="KW-1185">Reference proteome</keyword>